<organism evidence="1 2">
    <name type="scientific">Komagataeibacter xylinus</name>
    <name type="common">Gluconacetobacter xylinus</name>
    <dbReference type="NCBI Taxonomy" id="28448"/>
    <lineage>
        <taxon>Bacteria</taxon>
        <taxon>Pseudomonadati</taxon>
        <taxon>Pseudomonadota</taxon>
        <taxon>Alphaproteobacteria</taxon>
        <taxon>Acetobacterales</taxon>
        <taxon>Acetobacteraceae</taxon>
        <taxon>Komagataeibacter</taxon>
    </lineage>
</organism>
<evidence type="ECO:0000313" key="2">
    <source>
        <dbReference type="Proteomes" id="UP000464674"/>
    </source>
</evidence>
<sequence>MGMTPRGGYAGPPPAKNILKKLVMELCALQTVAARSPAWKQSGRRNILEKQGIWMTGLLRNNIKEIKIHGLKSIKLIILH</sequence>
<reference evidence="1 2" key="1">
    <citation type="journal article" date="2020" name="Carbohydr. Polym.">
        <title>Characterization and optimization of production of bacterial cellulose from strain CGMCC 17276 based on whole-genome analysis.</title>
        <authorList>
            <person name="Lu T."/>
            <person name="Gao H."/>
            <person name="Liao B."/>
            <person name="Wu J."/>
            <person name="Zhang W."/>
            <person name="Huang J."/>
            <person name="Liu M."/>
            <person name="Huang J."/>
            <person name="Chang Z."/>
            <person name="Jin M."/>
            <person name="Yi Z."/>
            <person name="Jiang D."/>
        </authorList>
    </citation>
    <scope>NUCLEOTIDE SEQUENCE [LARGE SCALE GENOMIC DNA]</scope>
    <source>
        <strain evidence="1 2">CGMCC 17276</strain>
    </source>
</reference>
<name>A0A857FRF5_KOMXY</name>
<dbReference type="Proteomes" id="UP000464674">
    <property type="component" value="Chromosome"/>
</dbReference>
<protein>
    <submittedName>
        <fullName evidence="1">Uncharacterized protein</fullName>
    </submittedName>
</protein>
<accession>A0A857FRF5</accession>
<gene>
    <name evidence="1" type="ORF">FMA36_15575</name>
</gene>
<proteinExistence type="predicted"/>
<dbReference type="AlphaFoldDB" id="A0A857FRF5"/>
<evidence type="ECO:0000313" key="1">
    <source>
        <dbReference type="EMBL" id="QHC36736.1"/>
    </source>
</evidence>
<dbReference type="EMBL" id="CP041348">
    <property type="protein sequence ID" value="QHC36736.1"/>
    <property type="molecule type" value="Genomic_DNA"/>
</dbReference>
<dbReference type="RefSeq" id="WP_159263205.1">
    <property type="nucleotide sequence ID" value="NZ_CP041348.1"/>
</dbReference>